<dbReference type="PANTHER" id="PTHR31635">
    <property type="entry name" value="REVERSE TRANSCRIPTASE DOMAIN-CONTAINING PROTEIN-RELATED"/>
    <property type="match status" value="1"/>
</dbReference>
<keyword evidence="1" id="KW-0175">Coiled coil</keyword>
<evidence type="ECO:0000313" key="3">
    <source>
        <dbReference type="EMBL" id="GBC05503.1"/>
    </source>
</evidence>
<dbReference type="AlphaFoldDB" id="A0A2Z6RX90"/>
<evidence type="ECO:0000256" key="1">
    <source>
        <dbReference type="SAM" id="Coils"/>
    </source>
</evidence>
<name>A0A2Z6RX90_9GLOM</name>
<feature type="compositionally biased region" description="Basic and acidic residues" evidence="2">
    <location>
        <begin position="176"/>
        <end position="189"/>
    </location>
</feature>
<evidence type="ECO:0000313" key="4">
    <source>
        <dbReference type="Proteomes" id="UP000247702"/>
    </source>
</evidence>
<dbReference type="Proteomes" id="UP000247702">
    <property type="component" value="Unassembled WGS sequence"/>
</dbReference>
<feature type="compositionally biased region" description="Polar residues" evidence="2">
    <location>
        <begin position="155"/>
        <end position="175"/>
    </location>
</feature>
<dbReference type="PANTHER" id="PTHR31635:SF196">
    <property type="entry name" value="REVERSE TRANSCRIPTASE DOMAIN-CONTAINING PROTEIN-RELATED"/>
    <property type="match status" value="1"/>
</dbReference>
<protein>
    <submittedName>
        <fullName evidence="3">Uncharacterized protein</fullName>
    </submittedName>
</protein>
<sequence>MSYFKKCGNIASCRIYSRKNAKVQQARIVYDSAHSIAHFDTQWAVYCFSTCLWVTSYHYTVDQKSSCHKFVATLTQLLPNTKNIDLALSPEIWVLRPCGKLGCAPNQCPSRQHRGRTRDRNPVAALKERFNINQPTQSKACSRSGSHSRSRSKGPDNSRSSQPCQPLANISNASTPRHDRSKSGDRYDRSVSFSTALHTPPSFSSRSHSSTMPPHEAANILSLLKALQQDMADVRNRITALELNDQHMARIEQHLGPPSSLLQLLLSLLLLLHLPPYYFFFIFLPITSSSSSSPSMVSSPDQTRDEIQAINAKHSAIENKLDMLANSISGFIRSITSSSSSSNAANNNFDYDFFVRNPPNLVDIDKFSLNDSLFSSHSSFSSSSPPPNSFNIFSFNINSLKMHLQNKIELLNNFFSLKQISFGSVVDTHLHPKQMHFLAKRLSTYTVFSSVLDTSLIWGYLFYPIYFNQPQIASKRIHRLFNFLLSSGYVDFTPINFSDSLGTFHHANFSSRIDYVWSCPLLKSFLLTLAIFDVRDLDFSDYNPVITFYDCSFLHFSIKLARTYQLKWRFHRIFLLDSITPSQWDDFSTHVDKLCNISPTLFASWHINRMYEYLHTNIITGANAILLACTIGNDHTPKLPKDLKILLQHYCFLNRVLHSIRLLRKYLHTFSSSHDHKWSIYLVRLNNIFRLYSSIFPTVPVLPLVLSSCWADNFNALFDTLSQSSKSLRGLHLLIEKEFQDSSIKTFIDSRDSNFDTDISSFINSALSRSRRRIVLDRVFINHPTTPRLLTNPKDISDAVVNHFQNAVPIKSAPPSHISALPDRWRSAYSPIDAVSFDIYDSLLSSPSLEEWLSTRQAIVCLIPKPHEWRCQLKNTRPITLLEVIQKSFVKLFYNRLSSILATHNVLTSGNFAGLPGGTCRNPIITLESIIHDAVCNSSPLWILSQDISKAFDSVNLTMLKFALERIRLPASAIMLLLSLFMHRFNWVYMAHGDTSSYQVRIGID</sequence>
<reference evidence="3 4" key="1">
    <citation type="submission" date="2017-11" db="EMBL/GenBank/DDBJ databases">
        <title>The genome of Rhizophagus clarus HR1 reveals common genetic basis of auxotrophy among arbuscular mycorrhizal fungi.</title>
        <authorList>
            <person name="Kobayashi Y."/>
        </authorList>
    </citation>
    <scope>NUCLEOTIDE SEQUENCE [LARGE SCALE GENOMIC DNA]</scope>
    <source>
        <strain evidence="3 4">HR1</strain>
    </source>
</reference>
<evidence type="ECO:0000256" key="2">
    <source>
        <dbReference type="SAM" id="MobiDB-lite"/>
    </source>
</evidence>
<feature type="region of interest" description="Disordered" evidence="2">
    <location>
        <begin position="195"/>
        <end position="214"/>
    </location>
</feature>
<comment type="caution">
    <text evidence="3">The sequence shown here is derived from an EMBL/GenBank/DDBJ whole genome shotgun (WGS) entry which is preliminary data.</text>
</comment>
<keyword evidence="4" id="KW-1185">Reference proteome</keyword>
<accession>A0A2Z6RX90</accession>
<feature type="coiled-coil region" evidence="1">
    <location>
        <begin position="217"/>
        <end position="244"/>
    </location>
</feature>
<dbReference type="EMBL" id="BEXD01004011">
    <property type="protein sequence ID" value="GBC05503.1"/>
    <property type="molecule type" value="Genomic_DNA"/>
</dbReference>
<gene>
    <name evidence="3" type="ORF">RclHR1_06260009</name>
</gene>
<feature type="region of interest" description="Disordered" evidence="2">
    <location>
        <begin position="135"/>
        <end position="189"/>
    </location>
</feature>
<feature type="compositionally biased region" description="Low complexity" evidence="2">
    <location>
        <begin position="200"/>
        <end position="214"/>
    </location>
</feature>
<organism evidence="3 4">
    <name type="scientific">Rhizophagus clarus</name>
    <dbReference type="NCBI Taxonomy" id="94130"/>
    <lineage>
        <taxon>Eukaryota</taxon>
        <taxon>Fungi</taxon>
        <taxon>Fungi incertae sedis</taxon>
        <taxon>Mucoromycota</taxon>
        <taxon>Glomeromycotina</taxon>
        <taxon>Glomeromycetes</taxon>
        <taxon>Glomerales</taxon>
        <taxon>Glomeraceae</taxon>
        <taxon>Rhizophagus</taxon>
    </lineage>
</organism>
<proteinExistence type="predicted"/>